<accession>A0AAV2MJ55</accession>
<gene>
    <name evidence="1" type="ORF">KC01_LOCUS39686</name>
</gene>
<dbReference type="Proteomes" id="UP001497482">
    <property type="component" value="Chromosome 8"/>
</dbReference>
<evidence type="ECO:0000313" key="1">
    <source>
        <dbReference type="EMBL" id="CAL1613482.1"/>
    </source>
</evidence>
<name>A0AAV2MJ55_KNICA</name>
<keyword evidence="2" id="KW-1185">Reference proteome</keyword>
<proteinExistence type="predicted"/>
<evidence type="ECO:0000313" key="2">
    <source>
        <dbReference type="Proteomes" id="UP001497482"/>
    </source>
</evidence>
<dbReference type="AlphaFoldDB" id="A0AAV2MJ55"/>
<sequence length="183" mass="18911">MSPPFSFGTYEQSGVSETSAFGTGGDGALDLQPFVHLVLALLEILERDPEGDLTEGTQDERRTQLLERLPRGEVSKAPECDMKQAEKKEAEPQYKGEGGLVLVVGNRGAQDACKWAGLVTAFCVPIGWRGGRGGWGGWRGGGWVGGGGLGVGGGWCGFWGGVGGKVGVGVGWGGEGWSGGLGE</sequence>
<dbReference type="EMBL" id="OZ035830">
    <property type="protein sequence ID" value="CAL1613482.1"/>
    <property type="molecule type" value="Genomic_DNA"/>
</dbReference>
<organism evidence="1 2">
    <name type="scientific">Knipowitschia caucasica</name>
    <name type="common">Caucasian dwarf goby</name>
    <name type="synonym">Pomatoschistus caucasicus</name>
    <dbReference type="NCBI Taxonomy" id="637954"/>
    <lineage>
        <taxon>Eukaryota</taxon>
        <taxon>Metazoa</taxon>
        <taxon>Chordata</taxon>
        <taxon>Craniata</taxon>
        <taxon>Vertebrata</taxon>
        <taxon>Euteleostomi</taxon>
        <taxon>Actinopterygii</taxon>
        <taxon>Neopterygii</taxon>
        <taxon>Teleostei</taxon>
        <taxon>Neoteleostei</taxon>
        <taxon>Acanthomorphata</taxon>
        <taxon>Gobiaria</taxon>
        <taxon>Gobiiformes</taxon>
        <taxon>Gobioidei</taxon>
        <taxon>Gobiidae</taxon>
        <taxon>Gobiinae</taxon>
        <taxon>Knipowitschia</taxon>
    </lineage>
</organism>
<reference evidence="1 2" key="1">
    <citation type="submission" date="2024-04" db="EMBL/GenBank/DDBJ databases">
        <authorList>
            <person name="Waldvogel A.-M."/>
            <person name="Schoenle A."/>
        </authorList>
    </citation>
    <scope>NUCLEOTIDE SEQUENCE [LARGE SCALE GENOMIC DNA]</scope>
</reference>
<protein>
    <submittedName>
        <fullName evidence="1">Uncharacterized protein</fullName>
    </submittedName>
</protein>